<dbReference type="Pfam" id="PF01207">
    <property type="entry name" value="Dus"/>
    <property type="match status" value="1"/>
</dbReference>
<evidence type="ECO:0000256" key="14">
    <source>
        <dbReference type="PIRSR" id="PIRSR006621-2"/>
    </source>
</evidence>
<keyword evidence="9 12" id="KW-0560">Oxidoreductase</keyword>
<keyword evidence="4 12" id="KW-0285">Flavoprotein</keyword>
<evidence type="ECO:0000256" key="9">
    <source>
        <dbReference type="ARBA" id="ARBA00023002"/>
    </source>
</evidence>
<dbReference type="InterPro" id="IPR024036">
    <property type="entry name" value="tRNA-dHydroUridine_Synthase_C"/>
</dbReference>
<dbReference type="PIRSF" id="PIRSF006621">
    <property type="entry name" value="Dus"/>
    <property type="match status" value="1"/>
</dbReference>
<evidence type="ECO:0000313" key="16">
    <source>
        <dbReference type="EMBL" id="MBO8443849.1"/>
    </source>
</evidence>
<dbReference type="Proteomes" id="UP000823633">
    <property type="component" value="Unassembled WGS sequence"/>
</dbReference>
<dbReference type="SUPFAM" id="SSF51395">
    <property type="entry name" value="FMN-linked oxidoreductases"/>
    <property type="match status" value="1"/>
</dbReference>
<comment type="cofactor">
    <cofactor evidence="1 12 14">
        <name>FMN</name>
        <dbReference type="ChEBI" id="CHEBI:58210"/>
    </cofactor>
</comment>
<comment type="catalytic activity">
    <reaction evidence="11">
        <text>a 5,6-dihydrouridine in tRNA + NAD(+) = a uridine in tRNA + NADH + H(+)</text>
        <dbReference type="Rhea" id="RHEA:54452"/>
        <dbReference type="Rhea" id="RHEA-COMP:13339"/>
        <dbReference type="Rhea" id="RHEA-COMP:13887"/>
        <dbReference type="ChEBI" id="CHEBI:15378"/>
        <dbReference type="ChEBI" id="CHEBI:57540"/>
        <dbReference type="ChEBI" id="CHEBI:57945"/>
        <dbReference type="ChEBI" id="CHEBI:65315"/>
        <dbReference type="ChEBI" id="CHEBI:74443"/>
    </reaction>
</comment>
<protein>
    <recommendedName>
        <fullName evidence="12">tRNA-dihydrouridine synthase</fullName>
        <ecNumber evidence="12">1.3.1.-</ecNumber>
    </recommendedName>
</protein>
<keyword evidence="8" id="KW-0694">RNA-binding</keyword>
<feature type="domain" description="DUS-like FMN-binding" evidence="15">
    <location>
        <begin position="14"/>
        <end position="312"/>
    </location>
</feature>
<dbReference type="NCBIfam" id="TIGR00737">
    <property type="entry name" value="nifR3_yhdG"/>
    <property type="match status" value="1"/>
</dbReference>
<evidence type="ECO:0000256" key="6">
    <source>
        <dbReference type="ARBA" id="ARBA00022694"/>
    </source>
</evidence>
<organism evidence="16 17">
    <name type="scientific">Candidatus Aphodenecus pullistercoris</name>
    <dbReference type="NCBI Taxonomy" id="2840669"/>
    <lineage>
        <taxon>Bacteria</taxon>
        <taxon>Pseudomonadati</taxon>
        <taxon>Spirochaetota</taxon>
        <taxon>Spirochaetia</taxon>
        <taxon>Spirochaetales</taxon>
        <taxon>Candidatus Aphodenecus</taxon>
    </lineage>
</organism>
<dbReference type="CDD" id="cd02801">
    <property type="entry name" value="DUS_like_FMN"/>
    <property type="match status" value="1"/>
</dbReference>
<dbReference type="InterPro" id="IPR035587">
    <property type="entry name" value="DUS-like_FMN-bd"/>
</dbReference>
<comment type="caution">
    <text evidence="16">The sequence shown here is derived from an EMBL/GenBank/DDBJ whole genome shotgun (WGS) entry which is preliminary data.</text>
</comment>
<dbReference type="GO" id="GO:0000049">
    <property type="term" value="F:tRNA binding"/>
    <property type="evidence" value="ECO:0007669"/>
    <property type="project" value="UniProtKB-KW"/>
</dbReference>
<evidence type="ECO:0000256" key="3">
    <source>
        <dbReference type="ARBA" id="ARBA00022555"/>
    </source>
</evidence>
<reference evidence="16" key="2">
    <citation type="journal article" date="2021" name="PeerJ">
        <title>Extensive microbial diversity within the chicken gut microbiome revealed by metagenomics and culture.</title>
        <authorList>
            <person name="Gilroy R."/>
            <person name="Ravi A."/>
            <person name="Getino M."/>
            <person name="Pursley I."/>
            <person name="Horton D.L."/>
            <person name="Alikhan N.F."/>
            <person name="Baker D."/>
            <person name="Gharbi K."/>
            <person name="Hall N."/>
            <person name="Watson M."/>
            <person name="Adriaenssens E.M."/>
            <person name="Foster-Nyarko E."/>
            <person name="Jarju S."/>
            <person name="Secka A."/>
            <person name="Antonio M."/>
            <person name="Oren A."/>
            <person name="Chaudhuri R.R."/>
            <person name="La Ragione R."/>
            <person name="Hildebrand F."/>
            <person name="Pallen M.J."/>
        </authorList>
    </citation>
    <scope>NUCLEOTIDE SEQUENCE</scope>
    <source>
        <strain evidence="16">11167</strain>
    </source>
</reference>
<dbReference type="EC" id="1.3.1.-" evidence="12"/>
<dbReference type="GO" id="GO:0017150">
    <property type="term" value="F:tRNA dihydrouridine synthase activity"/>
    <property type="evidence" value="ECO:0007669"/>
    <property type="project" value="InterPro"/>
</dbReference>
<evidence type="ECO:0000256" key="11">
    <source>
        <dbReference type="ARBA" id="ARBA00048802"/>
    </source>
</evidence>
<evidence type="ECO:0000256" key="5">
    <source>
        <dbReference type="ARBA" id="ARBA00022643"/>
    </source>
</evidence>
<dbReference type="AlphaFoldDB" id="A0A9D9HAE1"/>
<reference evidence="16" key="1">
    <citation type="submission" date="2020-10" db="EMBL/GenBank/DDBJ databases">
        <authorList>
            <person name="Gilroy R."/>
        </authorList>
    </citation>
    <scope>NUCLEOTIDE SEQUENCE</scope>
    <source>
        <strain evidence="16">11167</strain>
    </source>
</reference>
<evidence type="ECO:0000256" key="4">
    <source>
        <dbReference type="ARBA" id="ARBA00022630"/>
    </source>
</evidence>
<feature type="binding site" evidence="14">
    <location>
        <position position="139"/>
    </location>
    <ligand>
        <name>FMN</name>
        <dbReference type="ChEBI" id="CHEBI:58210"/>
    </ligand>
</feature>
<evidence type="ECO:0000313" key="17">
    <source>
        <dbReference type="Proteomes" id="UP000823633"/>
    </source>
</evidence>
<sequence length="318" mass="34614">MTIKGLDFTSPFFLAPLAGYTDTAFRRIAHEWGSAAEVTEMVSAEGLARGGEATEALLDRYPGEDRLIVQLFAPDEDPIARCLERLMRHEPAIIDLNCGCPVNKVVRTGAGSALMRTPEVMGRMVKLLVRETALPVSVKFRLGWDRESVNYLDFARIALDNGASMLTLHARTRSQMYSGKADWSAIARLKEATKDSGAAIFASGDILSAHDAVSVMQQTGCDGVMLARGAIGRPFIFKECAALMAGEVWEPSVQERKACLMRHLDYMIEHSGEAVACREMRKHAIGYVKGLAGASRVKAAVNAAMTRADYEEAVSLIG</sequence>
<feature type="binding site" evidence="14">
    <location>
        <position position="70"/>
    </location>
    <ligand>
        <name>FMN</name>
        <dbReference type="ChEBI" id="CHEBI:58210"/>
    </ligand>
</feature>
<dbReference type="EMBL" id="JADIMU010000061">
    <property type="protein sequence ID" value="MBO8443849.1"/>
    <property type="molecule type" value="Genomic_DNA"/>
</dbReference>
<keyword evidence="6 12" id="KW-0819">tRNA processing</keyword>
<evidence type="ECO:0000256" key="1">
    <source>
        <dbReference type="ARBA" id="ARBA00001917"/>
    </source>
</evidence>
<evidence type="ECO:0000256" key="13">
    <source>
        <dbReference type="PIRSR" id="PIRSR006621-1"/>
    </source>
</evidence>
<keyword evidence="7" id="KW-0521">NADP</keyword>
<keyword evidence="14" id="KW-0547">Nucleotide-binding</keyword>
<evidence type="ECO:0000256" key="10">
    <source>
        <dbReference type="ARBA" id="ARBA00048205"/>
    </source>
</evidence>
<dbReference type="PROSITE" id="PS01136">
    <property type="entry name" value="UPF0034"/>
    <property type="match status" value="1"/>
</dbReference>
<feature type="binding site" evidence="14">
    <location>
        <begin position="227"/>
        <end position="228"/>
    </location>
    <ligand>
        <name>FMN</name>
        <dbReference type="ChEBI" id="CHEBI:58210"/>
    </ligand>
</feature>
<dbReference type="InterPro" id="IPR001269">
    <property type="entry name" value="DUS_fam"/>
</dbReference>
<feature type="binding site" evidence="14">
    <location>
        <position position="169"/>
    </location>
    <ligand>
        <name>FMN</name>
        <dbReference type="ChEBI" id="CHEBI:58210"/>
    </ligand>
</feature>
<dbReference type="InterPro" id="IPR018517">
    <property type="entry name" value="tRNA_hU_synthase_CS"/>
</dbReference>
<dbReference type="InterPro" id="IPR004652">
    <property type="entry name" value="DusB-like"/>
</dbReference>
<dbReference type="PANTHER" id="PTHR45846:SF1">
    <property type="entry name" value="TRNA-DIHYDROURIDINE(47) SYNTHASE [NAD(P)(+)]-LIKE"/>
    <property type="match status" value="1"/>
</dbReference>
<name>A0A9D9HAE1_9SPIR</name>
<proteinExistence type="inferred from homology"/>
<evidence type="ECO:0000259" key="15">
    <source>
        <dbReference type="Pfam" id="PF01207"/>
    </source>
</evidence>
<accession>A0A9D9HAE1</accession>
<gene>
    <name evidence="16" type="primary">dusB</name>
    <name evidence="16" type="ORF">IAC42_08875</name>
</gene>
<comment type="function">
    <text evidence="2 12">Catalyzes the synthesis of 5,6-dihydrouridine (D), a modified base found in the D-loop of most tRNAs, via the reduction of the C5-C6 double bond in target uridines.</text>
</comment>
<dbReference type="Gene3D" id="1.10.1200.80">
    <property type="entry name" value="Putative flavin oxidoreducatase, domain 2"/>
    <property type="match status" value="1"/>
</dbReference>
<dbReference type="PANTHER" id="PTHR45846">
    <property type="entry name" value="TRNA-DIHYDROURIDINE(47) SYNTHASE [NAD(P)(+)]-LIKE"/>
    <property type="match status" value="1"/>
</dbReference>
<dbReference type="Gene3D" id="3.20.20.70">
    <property type="entry name" value="Aldolase class I"/>
    <property type="match status" value="1"/>
</dbReference>
<evidence type="ECO:0000256" key="7">
    <source>
        <dbReference type="ARBA" id="ARBA00022857"/>
    </source>
</evidence>
<keyword evidence="3" id="KW-0820">tRNA-binding</keyword>
<feature type="active site" description="Proton donor" evidence="13">
    <location>
        <position position="100"/>
    </location>
</feature>
<evidence type="ECO:0000256" key="8">
    <source>
        <dbReference type="ARBA" id="ARBA00022884"/>
    </source>
</evidence>
<evidence type="ECO:0000256" key="12">
    <source>
        <dbReference type="PIRNR" id="PIRNR006621"/>
    </source>
</evidence>
<comment type="similarity">
    <text evidence="12">Belongs to the dus family.</text>
</comment>
<evidence type="ECO:0000256" key="2">
    <source>
        <dbReference type="ARBA" id="ARBA00002790"/>
    </source>
</evidence>
<dbReference type="InterPro" id="IPR013785">
    <property type="entry name" value="Aldolase_TIM"/>
</dbReference>
<comment type="catalytic activity">
    <reaction evidence="10">
        <text>a 5,6-dihydrouridine in tRNA + NADP(+) = a uridine in tRNA + NADPH + H(+)</text>
        <dbReference type="Rhea" id="RHEA:23624"/>
        <dbReference type="Rhea" id="RHEA-COMP:13339"/>
        <dbReference type="Rhea" id="RHEA-COMP:13887"/>
        <dbReference type="ChEBI" id="CHEBI:15378"/>
        <dbReference type="ChEBI" id="CHEBI:57783"/>
        <dbReference type="ChEBI" id="CHEBI:58349"/>
        <dbReference type="ChEBI" id="CHEBI:65315"/>
        <dbReference type="ChEBI" id="CHEBI:74443"/>
    </reaction>
</comment>
<dbReference type="GO" id="GO:0050660">
    <property type="term" value="F:flavin adenine dinucleotide binding"/>
    <property type="evidence" value="ECO:0007669"/>
    <property type="project" value="InterPro"/>
</dbReference>
<keyword evidence="5 12" id="KW-0288">FMN</keyword>